<evidence type="ECO:0000313" key="3">
    <source>
        <dbReference type="Proteomes" id="UP000734854"/>
    </source>
</evidence>
<proteinExistence type="predicted"/>
<comment type="caution">
    <text evidence="2">The sequence shown here is derived from an EMBL/GenBank/DDBJ whole genome shotgun (WGS) entry which is preliminary data.</text>
</comment>
<protein>
    <submittedName>
        <fullName evidence="2">Uncharacterized protein</fullName>
    </submittedName>
</protein>
<organism evidence="2 3">
    <name type="scientific">Zingiber officinale</name>
    <name type="common">Ginger</name>
    <name type="synonym">Amomum zingiber</name>
    <dbReference type="NCBI Taxonomy" id="94328"/>
    <lineage>
        <taxon>Eukaryota</taxon>
        <taxon>Viridiplantae</taxon>
        <taxon>Streptophyta</taxon>
        <taxon>Embryophyta</taxon>
        <taxon>Tracheophyta</taxon>
        <taxon>Spermatophyta</taxon>
        <taxon>Magnoliopsida</taxon>
        <taxon>Liliopsida</taxon>
        <taxon>Zingiberales</taxon>
        <taxon>Zingiberaceae</taxon>
        <taxon>Zingiber</taxon>
    </lineage>
</organism>
<name>A0A8J5I3R3_ZINOF</name>
<dbReference type="AlphaFoldDB" id="A0A8J5I3R3"/>
<dbReference type="EMBL" id="JACMSC010000003">
    <property type="protein sequence ID" value="KAG6528036.1"/>
    <property type="molecule type" value="Genomic_DNA"/>
</dbReference>
<feature type="region of interest" description="Disordered" evidence="1">
    <location>
        <begin position="197"/>
        <end position="216"/>
    </location>
</feature>
<evidence type="ECO:0000313" key="2">
    <source>
        <dbReference type="EMBL" id="KAG6528036.1"/>
    </source>
</evidence>
<gene>
    <name evidence="2" type="ORF">ZIOFF_010174</name>
</gene>
<accession>A0A8J5I3R3</accession>
<keyword evidence="3" id="KW-1185">Reference proteome</keyword>
<dbReference type="Proteomes" id="UP000734854">
    <property type="component" value="Unassembled WGS sequence"/>
</dbReference>
<evidence type="ECO:0000256" key="1">
    <source>
        <dbReference type="SAM" id="MobiDB-lite"/>
    </source>
</evidence>
<sequence length="276" mass="31488">MSSLLSKVSYAESVKPASPRVAKKSFNEVGRTTNEPQLTIKTLRYSTWMKRFLGLFAAAKIVGMTLKVDEATVYVSRLTMARVCVEIDLLKPKIEDFWIGIREVRRLQKNSATMGEDPRGLKEDKHLEGIPKEGAEAHLGDSEEHSFLPIDDFVLGVITTSSEEEEDVGSFDISKSFVEMEDLDLDNLVIKKGRSSLNDESSGGAVRQGPDWDPEIHNMMTRRKTQMIKLRRLKEHLKWWNEDVFDNIHDKVKLEEERYVTVEKKFDADPSVVNTI</sequence>
<reference evidence="2 3" key="1">
    <citation type="submission" date="2020-08" db="EMBL/GenBank/DDBJ databases">
        <title>Plant Genome Project.</title>
        <authorList>
            <person name="Zhang R.-G."/>
        </authorList>
    </citation>
    <scope>NUCLEOTIDE SEQUENCE [LARGE SCALE GENOMIC DNA]</scope>
    <source>
        <tissue evidence="2">Rhizome</tissue>
    </source>
</reference>